<evidence type="ECO:0000256" key="11">
    <source>
        <dbReference type="RuleBase" id="RU003783"/>
    </source>
</evidence>
<organism evidence="14 15">
    <name type="scientific">Bacillus luti</name>
    <dbReference type="NCBI Taxonomy" id="2026191"/>
    <lineage>
        <taxon>Bacteria</taxon>
        <taxon>Bacillati</taxon>
        <taxon>Bacillota</taxon>
        <taxon>Bacilli</taxon>
        <taxon>Bacillales</taxon>
        <taxon>Bacillaceae</taxon>
        <taxon>Bacillus</taxon>
        <taxon>Bacillus cereus group</taxon>
    </lineage>
</organism>
<feature type="site" description="Interaction with substrate tRNA" evidence="10">
    <location>
        <position position="105"/>
    </location>
</feature>
<evidence type="ECO:0000256" key="1">
    <source>
        <dbReference type="ARBA" id="ARBA00001946"/>
    </source>
</evidence>
<comment type="similarity">
    <text evidence="3 10 13">Belongs to the IPP transferase family.</text>
</comment>
<dbReference type="FunFam" id="1.10.20.140:FF:000001">
    <property type="entry name" value="tRNA dimethylallyltransferase"/>
    <property type="match status" value="1"/>
</dbReference>
<feature type="binding site" evidence="10">
    <location>
        <begin position="14"/>
        <end position="21"/>
    </location>
    <ligand>
        <name>ATP</name>
        <dbReference type="ChEBI" id="CHEBI:30616"/>
    </ligand>
</feature>
<dbReference type="GO" id="GO:0006400">
    <property type="term" value="P:tRNA modification"/>
    <property type="evidence" value="ECO:0007669"/>
    <property type="project" value="TreeGrafter"/>
</dbReference>
<feature type="region of interest" description="Interaction with substrate tRNA" evidence="10">
    <location>
        <begin position="39"/>
        <end position="42"/>
    </location>
</feature>
<dbReference type="AlphaFoldDB" id="A0A7V7V6W6"/>
<accession>A0A7V7V6W6</accession>
<dbReference type="GO" id="GO:0052381">
    <property type="term" value="F:tRNA dimethylallyltransferase activity"/>
    <property type="evidence" value="ECO:0007669"/>
    <property type="project" value="UniProtKB-UniRule"/>
</dbReference>
<evidence type="ECO:0000256" key="8">
    <source>
        <dbReference type="ARBA" id="ARBA00022842"/>
    </source>
</evidence>
<dbReference type="Pfam" id="PF01715">
    <property type="entry name" value="IPPT"/>
    <property type="match status" value="1"/>
</dbReference>
<comment type="cofactor">
    <cofactor evidence="1 10">
        <name>Mg(2+)</name>
        <dbReference type="ChEBI" id="CHEBI:18420"/>
    </cofactor>
</comment>
<protein>
    <recommendedName>
        <fullName evidence="10">tRNA dimethylallyltransferase</fullName>
        <ecNumber evidence="10">2.5.1.75</ecNumber>
    </recommendedName>
    <alternativeName>
        <fullName evidence="10">Dimethylallyl diphosphate:tRNA dimethylallyltransferase</fullName>
        <shortName evidence="10">DMAPP:tRNA dimethylallyltransferase</shortName>
        <shortName evidence="10">DMATase</shortName>
    </alternativeName>
    <alternativeName>
        <fullName evidence="10">Isopentenyl-diphosphate:tRNA isopentenyltransferase</fullName>
        <shortName evidence="10">IPP transferase</shortName>
        <shortName evidence="10">IPPT</shortName>
        <shortName evidence="10">IPTase</shortName>
    </alternativeName>
</protein>
<dbReference type="Gene3D" id="3.40.50.300">
    <property type="entry name" value="P-loop containing nucleotide triphosphate hydrolases"/>
    <property type="match status" value="1"/>
</dbReference>
<evidence type="ECO:0000256" key="12">
    <source>
        <dbReference type="RuleBase" id="RU003784"/>
    </source>
</evidence>
<keyword evidence="8 10" id="KW-0460">Magnesium</keyword>
<dbReference type="EC" id="2.5.1.75" evidence="10"/>
<dbReference type="Proteomes" id="UP000470409">
    <property type="component" value="Unassembled WGS sequence"/>
</dbReference>
<evidence type="ECO:0000256" key="7">
    <source>
        <dbReference type="ARBA" id="ARBA00022840"/>
    </source>
</evidence>
<keyword evidence="7 10" id="KW-0067">ATP-binding</keyword>
<comment type="subunit">
    <text evidence="10">Monomer.</text>
</comment>
<keyword evidence="4 10" id="KW-0808">Transferase</keyword>
<sequence length="317" mass="36578">MGEVQRKKVAVIIGPTAVGKTKLSIDLAKALNGEVISGDSMQIYRTMDIGTAKVTKEEMDGIPHYMVDIKDPEDSFSVAEFQERVRKHIREITERGKLPIIVGGTGLYIQSVLFDYQFTDDAGDVIYREQMEKLALERGVEYVHKKLQEVDPESAERIHANNVRRVIRALEIFHTTGEKMSEQIEKQEKELLYDVSLIGLTMDRAMLYDRINLRVDLMMEQGLLEEVEGLYSRGVRDCQSIQAIGYKEIYDYFENRVSLEEAVSQLKTNSRRYAKRQLTWFRNKMDVTWFDVTDGEKASEILRYIEGKLQLKSNNSK</sequence>
<evidence type="ECO:0000313" key="14">
    <source>
        <dbReference type="EMBL" id="KAB2444199.1"/>
    </source>
</evidence>
<evidence type="ECO:0000256" key="5">
    <source>
        <dbReference type="ARBA" id="ARBA00022694"/>
    </source>
</evidence>
<feature type="binding site" evidence="10">
    <location>
        <begin position="16"/>
        <end position="21"/>
    </location>
    <ligand>
        <name>substrate</name>
    </ligand>
</feature>
<dbReference type="PANTHER" id="PTHR11088">
    <property type="entry name" value="TRNA DIMETHYLALLYLTRANSFERASE"/>
    <property type="match status" value="1"/>
</dbReference>
<evidence type="ECO:0000256" key="13">
    <source>
        <dbReference type="RuleBase" id="RU003785"/>
    </source>
</evidence>
<dbReference type="NCBIfam" id="TIGR00174">
    <property type="entry name" value="miaA"/>
    <property type="match status" value="1"/>
</dbReference>
<comment type="catalytic activity">
    <reaction evidence="9 10 11">
        <text>adenosine(37) in tRNA + dimethylallyl diphosphate = N(6)-dimethylallyladenosine(37) in tRNA + diphosphate</text>
        <dbReference type="Rhea" id="RHEA:26482"/>
        <dbReference type="Rhea" id="RHEA-COMP:10162"/>
        <dbReference type="Rhea" id="RHEA-COMP:10375"/>
        <dbReference type="ChEBI" id="CHEBI:33019"/>
        <dbReference type="ChEBI" id="CHEBI:57623"/>
        <dbReference type="ChEBI" id="CHEBI:74411"/>
        <dbReference type="ChEBI" id="CHEBI:74415"/>
        <dbReference type="EC" id="2.5.1.75"/>
    </reaction>
</comment>
<comment type="caution">
    <text evidence="14">The sequence shown here is derived from an EMBL/GenBank/DDBJ whole genome shotgun (WGS) entry which is preliminary data.</text>
</comment>
<feature type="site" description="Interaction with substrate tRNA" evidence="10">
    <location>
        <position position="128"/>
    </location>
</feature>
<dbReference type="PANTHER" id="PTHR11088:SF60">
    <property type="entry name" value="TRNA DIMETHYLALLYLTRANSFERASE"/>
    <property type="match status" value="1"/>
</dbReference>
<dbReference type="EMBL" id="WBPG01000008">
    <property type="protein sequence ID" value="KAB2444199.1"/>
    <property type="molecule type" value="Genomic_DNA"/>
</dbReference>
<dbReference type="HAMAP" id="MF_00185">
    <property type="entry name" value="IPP_trans"/>
    <property type="match status" value="1"/>
</dbReference>
<comment type="function">
    <text evidence="2 10 12">Catalyzes the transfer of a dimethylallyl group onto the adenine at position 37 in tRNAs that read codons beginning with uridine, leading to the formation of N6-(dimethylallyl)adenosine (i(6)A).</text>
</comment>
<keyword evidence="6 10" id="KW-0547">Nucleotide-binding</keyword>
<evidence type="ECO:0000313" key="15">
    <source>
        <dbReference type="Proteomes" id="UP000470409"/>
    </source>
</evidence>
<evidence type="ECO:0000256" key="10">
    <source>
        <dbReference type="HAMAP-Rule" id="MF_00185"/>
    </source>
</evidence>
<name>A0A7V7V6W6_9BACI</name>
<evidence type="ECO:0000256" key="9">
    <source>
        <dbReference type="ARBA" id="ARBA00049563"/>
    </source>
</evidence>
<comment type="caution">
    <text evidence="10">Lacks conserved residue(s) required for the propagation of feature annotation.</text>
</comment>
<evidence type="ECO:0000256" key="6">
    <source>
        <dbReference type="ARBA" id="ARBA00022741"/>
    </source>
</evidence>
<dbReference type="InterPro" id="IPR039657">
    <property type="entry name" value="Dimethylallyltransferase"/>
</dbReference>
<keyword evidence="5 10" id="KW-0819">tRNA processing</keyword>
<evidence type="ECO:0000256" key="4">
    <source>
        <dbReference type="ARBA" id="ARBA00022679"/>
    </source>
</evidence>
<dbReference type="RefSeq" id="WP_151624179.1">
    <property type="nucleotide sequence ID" value="NZ_WBPG01000008.1"/>
</dbReference>
<dbReference type="GO" id="GO:0005524">
    <property type="term" value="F:ATP binding"/>
    <property type="evidence" value="ECO:0007669"/>
    <property type="project" value="UniProtKB-UniRule"/>
</dbReference>
<dbReference type="InterPro" id="IPR018022">
    <property type="entry name" value="IPT"/>
</dbReference>
<evidence type="ECO:0000256" key="3">
    <source>
        <dbReference type="ARBA" id="ARBA00005842"/>
    </source>
</evidence>
<dbReference type="Gene3D" id="1.10.20.140">
    <property type="match status" value="1"/>
</dbReference>
<gene>
    <name evidence="10 14" type="primary">miaA</name>
    <name evidence="14" type="ORF">F8163_03220</name>
</gene>
<evidence type="ECO:0000256" key="2">
    <source>
        <dbReference type="ARBA" id="ARBA00003213"/>
    </source>
</evidence>
<dbReference type="SUPFAM" id="SSF52540">
    <property type="entry name" value="P-loop containing nucleoside triphosphate hydrolases"/>
    <property type="match status" value="1"/>
</dbReference>
<reference evidence="14 15" key="1">
    <citation type="submission" date="2019-10" db="EMBL/GenBank/DDBJ databases">
        <title>Bacillus from the desert of Cuatro Cinegas, Coahuila.</title>
        <authorList>
            <person name="Olmedo-Alvarez G."/>
            <person name="Saldana S."/>
            <person name="Barcelo D."/>
        </authorList>
    </citation>
    <scope>NUCLEOTIDE SEQUENCE [LARGE SCALE GENOMIC DNA]</scope>
    <source>
        <strain evidence="14 15">CH155b_5T</strain>
    </source>
</reference>
<proteinExistence type="inferred from homology"/>
<dbReference type="InterPro" id="IPR027417">
    <property type="entry name" value="P-loop_NTPase"/>
</dbReference>